<comment type="caution">
    <text evidence="3">The sequence shown here is derived from an EMBL/GenBank/DDBJ whole genome shotgun (WGS) entry which is preliminary data.</text>
</comment>
<proteinExistence type="predicted"/>
<dbReference type="Pfam" id="PF12400">
    <property type="entry name" value="STIMATE"/>
    <property type="match status" value="1"/>
</dbReference>
<dbReference type="PANTHER" id="PTHR31735">
    <property type="entry name" value="VACUOLAR MEMBRANE PROTEIN YPL162C"/>
    <property type="match status" value="1"/>
</dbReference>
<gene>
    <name evidence="3" type="ORF">OSTQU699_LOCUS8606</name>
</gene>
<name>A0A8S1J7V8_9CHLO</name>
<reference evidence="3" key="1">
    <citation type="submission" date="2020-12" db="EMBL/GenBank/DDBJ databases">
        <authorList>
            <person name="Iha C."/>
        </authorList>
    </citation>
    <scope>NUCLEOTIDE SEQUENCE</scope>
</reference>
<dbReference type="OrthoDB" id="431202at2759"/>
<feature type="region of interest" description="Disordered" evidence="1">
    <location>
        <begin position="279"/>
        <end position="301"/>
    </location>
</feature>
<organism evidence="3 4">
    <name type="scientific">Ostreobium quekettii</name>
    <dbReference type="NCBI Taxonomy" id="121088"/>
    <lineage>
        <taxon>Eukaryota</taxon>
        <taxon>Viridiplantae</taxon>
        <taxon>Chlorophyta</taxon>
        <taxon>core chlorophytes</taxon>
        <taxon>Ulvophyceae</taxon>
        <taxon>TCBD clade</taxon>
        <taxon>Bryopsidales</taxon>
        <taxon>Ostreobineae</taxon>
        <taxon>Ostreobiaceae</taxon>
        <taxon>Ostreobium</taxon>
    </lineage>
</organism>
<dbReference type="InterPro" id="IPR022127">
    <property type="entry name" value="STIMATE/YPL162C"/>
</dbReference>
<dbReference type="PANTHER" id="PTHR31735:SF1">
    <property type="entry name" value="VACUOLAR MEMBRANE PROTEIN YPL162C"/>
    <property type="match status" value="1"/>
</dbReference>
<feature type="transmembrane region" description="Helical" evidence="2">
    <location>
        <begin position="206"/>
        <end position="230"/>
    </location>
</feature>
<keyword evidence="2" id="KW-0812">Transmembrane</keyword>
<feature type="transmembrane region" description="Helical" evidence="2">
    <location>
        <begin position="15"/>
        <end position="37"/>
    </location>
</feature>
<dbReference type="EMBL" id="CAJHUC010002132">
    <property type="protein sequence ID" value="CAD7703249.1"/>
    <property type="molecule type" value="Genomic_DNA"/>
</dbReference>
<protein>
    <submittedName>
        <fullName evidence="3">Uncharacterized protein</fullName>
    </submittedName>
</protein>
<dbReference type="AlphaFoldDB" id="A0A8S1J7V8"/>
<keyword evidence="4" id="KW-1185">Reference proteome</keyword>
<dbReference type="GO" id="GO:0016020">
    <property type="term" value="C:membrane"/>
    <property type="evidence" value="ECO:0007669"/>
    <property type="project" value="TreeGrafter"/>
</dbReference>
<evidence type="ECO:0000256" key="2">
    <source>
        <dbReference type="SAM" id="Phobius"/>
    </source>
</evidence>
<keyword evidence="2" id="KW-1133">Transmembrane helix</keyword>
<evidence type="ECO:0000313" key="3">
    <source>
        <dbReference type="EMBL" id="CAD7703249.1"/>
    </source>
</evidence>
<keyword evidence="2" id="KW-0472">Membrane</keyword>
<evidence type="ECO:0000313" key="4">
    <source>
        <dbReference type="Proteomes" id="UP000708148"/>
    </source>
</evidence>
<sequence>MAEEDHGDPNQCKLLVGWMALAAQGSLVVLVICALLYKRHQENPRRPLFVWGLDVAKQGFSALACHFANLSISLLVSMDNAEASQCSLYFAVFNVDQVLGTTTTILIHKMLVGIARRTRRDRSGEHDIEGGTTGKQWGVLEAISLCGFYGDPPSLRRWGVQVSEWVAAVLMARCMSGTFDLLMKDILLVVVAQAVDRRFDGHPQALLFFVMVFYPLMVNITVAIMVDGVLKRKKRRHRTRSTRVGDETPLIIATSSPEVELRQCELAVCSDQAIYESGNTREQEDVEEAGVASPSIVSAME</sequence>
<accession>A0A8S1J7V8</accession>
<evidence type="ECO:0000256" key="1">
    <source>
        <dbReference type="SAM" id="MobiDB-lite"/>
    </source>
</evidence>
<dbReference type="Proteomes" id="UP000708148">
    <property type="component" value="Unassembled WGS sequence"/>
</dbReference>